<name>A0A8S3TG94_MYTED</name>
<evidence type="ECO:0000313" key="2">
    <source>
        <dbReference type="Proteomes" id="UP000683360"/>
    </source>
</evidence>
<dbReference type="EMBL" id="CAJPWZ010002187">
    <property type="protein sequence ID" value="CAG2232525.1"/>
    <property type="molecule type" value="Genomic_DNA"/>
</dbReference>
<organism evidence="1 2">
    <name type="scientific">Mytilus edulis</name>
    <name type="common">Blue mussel</name>
    <dbReference type="NCBI Taxonomy" id="6550"/>
    <lineage>
        <taxon>Eukaryota</taxon>
        <taxon>Metazoa</taxon>
        <taxon>Spiralia</taxon>
        <taxon>Lophotrochozoa</taxon>
        <taxon>Mollusca</taxon>
        <taxon>Bivalvia</taxon>
        <taxon>Autobranchia</taxon>
        <taxon>Pteriomorphia</taxon>
        <taxon>Mytilida</taxon>
        <taxon>Mytiloidea</taxon>
        <taxon>Mytilidae</taxon>
        <taxon>Mytilinae</taxon>
        <taxon>Mytilus</taxon>
    </lineage>
</organism>
<evidence type="ECO:0000313" key="1">
    <source>
        <dbReference type="EMBL" id="CAG2232525.1"/>
    </source>
</evidence>
<proteinExistence type="predicted"/>
<keyword evidence="2" id="KW-1185">Reference proteome</keyword>
<accession>A0A8S3TG94</accession>
<comment type="caution">
    <text evidence="1">The sequence shown here is derived from an EMBL/GenBank/DDBJ whole genome shotgun (WGS) entry which is preliminary data.</text>
</comment>
<gene>
    <name evidence="1" type="ORF">MEDL_45383</name>
</gene>
<reference evidence="1" key="1">
    <citation type="submission" date="2021-03" db="EMBL/GenBank/DDBJ databases">
        <authorList>
            <person name="Bekaert M."/>
        </authorList>
    </citation>
    <scope>NUCLEOTIDE SEQUENCE</scope>
</reference>
<dbReference type="Proteomes" id="UP000683360">
    <property type="component" value="Unassembled WGS sequence"/>
</dbReference>
<sequence length="170" mass="18998">MLQTSYMSQGFSCNICRELDDDRRSLVDKMLEKARSKLSFSANAVNPSVQEAKVPTIVNLCHLIIRFQVSHEIEDEISMGGSAISDENNNDAHSQSQPSYDKEFSLFSEGAPGSTDPIQWNNFLHKLTVKLKIDCSEETEVESVRTSYLPSRLNPGNSDKASHLTLLLEC</sequence>
<protein>
    <submittedName>
        <fullName evidence="1">Uncharacterized protein</fullName>
    </submittedName>
</protein>
<dbReference type="AlphaFoldDB" id="A0A8S3TG94"/>